<keyword evidence="1" id="KW-0472">Membrane</keyword>
<dbReference type="InterPro" id="IPR007360">
    <property type="entry name" value="SirB"/>
</dbReference>
<reference evidence="2 3" key="1">
    <citation type="submission" date="2015-06" db="EMBL/GenBank/DDBJ databases">
        <title>A Comprehensive Approach to Explore the Metabolic and Phylogenetic Diversity of Bacterial Steroid Degradation in the Environment: Testosterone as an Example.</title>
        <authorList>
            <person name="Yang F.-C."/>
            <person name="Chen Y.-L."/>
            <person name="Yu C.-P."/>
            <person name="Tang S.-L."/>
            <person name="Wang P.-H."/>
            <person name="Ismail W."/>
            <person name="Wang C.-H."/>
            <person name="Yang C.-Y."/>
            <person name="Chiang Y.-R."/>
        </authorList>
    </citation>
    <scope>NUCLEOTIDE SEQUENCE [LARGE SCALE GENOMIC DNA]</scope>
    <source>
        <strain evidence="2 3">DSM 18526</strain>
    </source>
</reference>
<evidence type="ECO:0000313" key="3">
    <source>
        <dbReference type="Proteomes" id="UP000070250"/>
    </source>
</evidence>
<dbReference type="PANTHER" id="PTHR39594">
    <property type="entry name" value="PROTEIN YCHQ"/>
    <property type="match status" value="1"/>
</dbReference>
<dbReference type="EMBL" id="CP011971">
    <property type="protein sequence ID" value="AMN47632.1"/>
    <property type="molecule type" value="Genomic_DNA"/>
</dbReference>
<gene>
    <name evidence="2" type="ORF">ACG33_11080</name>
</gene>
<dbReference type="Proteomes" id="UP000070250">
    <property type="component" value="Chromosome"/>
</dbReference>
<evidence type="ECO:0008006" key="4">
    <source>
        <dbReference type="Google" id="ProtNLM"/>
    </source>
</evidence>
<dbReference type="AlphaFoldDB" id="A0A127FB45"/>
<feature type="transmembrane region" description="Helical" evidence="1">
    <location>
        <begin position="73"/>
        <end position="92"/>
    </location>
</feature>
<keyword evidence="1" id="KW-1133">Transmembrane helix</keyword>
<organism evidence="2 3">
    <name type="scientific">Steroidobacter denitrificans</name>
    <dbReference type="NCBI Taxonomy" id="465721"/>
    <lineage>
        <taxon>Bacteria</taxon>
        <taxon>Pseudomonadati</taxon>
        <taxon>Pseudomonadota</taxon>
        <taxon>Gammaproteobacteria</taxon>
        <taxon>Steroidobacterales</taxon>
        <taxon>Steroidobacteraceae</taxon>
        <taxon>Steroidobacter</taxon>
    </lineage>
</organism>
<keyword evidence="3" id="KW-1185">Reference proteome</keyword>
<evidence type="ECO:0000313" key="2">
    <source>
        <dbReference type="EMBL" id="AMN47632.1"/>
    </source>
</evidence>
<sequence length="130" mass="14224">MIEFYPHIRSVHIASILASGALFLVRGAALQAGARWVMVAPLRYLSYAIDTVLLASAIVLCVILGQYPIAQDWLTAKVVLMLAYIVLGSYGLKRGRTRATRMGFWLAALAVYALIISIARTRNPLGVFAM</sequence>
<protein>
    <recommendedName>
        <fullName evidence="4">Regulator SirB</fullName>
    </recommendedName>
</protein>
<dbReference type="Pfam" id="PF04247">
    <property type="entry name" value="SirB"/>
    <property type="match status" value="1"/>
</dbReference>
<dbReference type="GO" id="GO:0005886">
    <property type="term" value="C:plasma membrane"/>
    <property type="evidence" value="ECO:0007669"/>
    <property type="project" value="TreeGrafter"/>
</dbReference>
<feature type="transmembrane region" description="Helical" evidence="1">
    <location>
        <begin position="44"/>
        <end position="67"/>
    </location>
</feature>
<dbReference type="OrthoDB" id="5588650at2"/>
<evidence type="ECO:0000256" key="1">
    <source>
        <dbReference type="SAM" id="Phobius"/>
    </source>
</evidence>
<dbReference type="STRING" id="465721.ACG33_11080"/>
<keyword evidence="1" id="KW-0812">Transmembrane</keyword>
<dbReference type="PANTHER" id="PTHR39594:SF1">
    <property type="entry name" value="PROTEIN YCHQ"/>
    <property type="match status" value="1"/>
</dbReference>
<feature type="transmembrane region" description="Helical" evidence="1">
    <location>
        <begin position="12"/>
        <end position="32"/>
    </location>
</feature>
<name>A0A127FB45_STEDE</name>
<accession>A0A127FB45</accession>
<feature type="transmembrane region" description="Helical" evidence="1">
    <location>
        <begin position="104"/>
        <end position="121"/>
    </location>
</feature>
<dbReference type="KEGG" id="sdf:ACG33_11080"/>
<proteinExistence type="predicted"/>
<dbReference type="PIRSF" id="PIRSF005610">
    <property type="entry name" value="SirB"/>
    <property type="match status" value="1"/>
</dbReference>